<evidence type="ECO:0000313" key="2">
    <source>
        <dbReference type="Proteomes" id="UP000239549"/>
    </source>
</evidence>
<sequence length="203" mass="22897">MIFANCDGLSPVEQDFIWVGEYIDGTHLSEFDFVTKEENSFYRLQQDKLLRFGLIGHHRKFFYETDGTFNLSGSCIEAIYRASGEDYFLTGGLFNTVSRDVIMYKDAEAMGLANFTQAGGGVGSRITQYNFGYKAVLNIDGVTFNFKAIVKIPFNKPIYIALRLVADKELDGKFVIRRNGLVAEEFIAPLKPNVGGELNWVLR</sequence>
<organism evidence="1 2">
    <name type="scientific">Desulfocucumis palustris</name>
    <dbReference type="NCBI Taxonomy" id="1898651"/>
    <lineage>
        <taxon>Bacteria</taxon>
        <taxon>Bacillati</taxon>
        <taxon>Bacillota</taxon>
        <taxon>Clostridia</taxon>
        <taxon>Eubacteriales</taxon>
        <taxon>Desulfocucumaceae</taxon>
        <taxon>Desulfocucumis</taxon>
    </lineage>
</organism>
<proteinExistence type="predicted"/>
<dbReference type="Proteomes" id="UP000239549">
    <property type="component" value="Unassembled WGS sequence"/>
</dbReference>
<dbReference type="EMBL" id="BFAV01000019">
    <property type="protein sequence ID" value="GBF32207.1"/>
    <property type="molecule type" value="Genomic_DNA"/>
</dbReference>
<protein>
    <submittedName>
        <fullName evidence="1">Phage protein</fullName>
    </submittedName>
</protein>
<evidence type="ECO:0000313" key="1">
    <source>
        <dbReference type="EMBL" id="GBF32207.1"/>
    </source>
</evidence>
<name>A0A2L2X7N5_9FIRM</name>
<accession>A0A2L2X7N5</accession>
<reference evidence="2" key="1">
    <citation type="submission" date="2018-02" db="EMBL/GenBank/DDBJ databases">
        <title>Genome sequence of Desulfocucumis palustris strain NAW-5.</title>
        <authorList>
            <person name="Watanabe M."/>
            <person name="Kojima H."/>
            <person name="Fukui M."/>
        </authorList>
    </citation>
    <scope>NUCLEOTIDE SEQUENCE [LARGE SCALE GENOMIC DNA]</scope>
    <source>
        <strain evidence="2">NAW-5</strain>
    </source>
</reference>
<dbReference type="RefSeq" id="WP_207655520.1">
    <property type="nucleotide sequence ID" value="NZ_BFAV01000019.1"/>
</dbReference>
<gene>
    <name evidence="1" type="ORF">DCCM_0398</name>
</gene>
<comment type="caution">
    <text evidence="1">The sequence shown here is derived from an EMBL/GenBank/DDBJ whole genome shotgun (WGS) entry which is preliminary data.</text>
</comment>
<dbReference type="AlphaFoldDB" id="A0A2L2X7N5"/>
<keyword evidence="2" id="KW-1185">Reference proteome</keyword>